<dbReference type="EMBL" id="JAOTOJ010000011">
    <property type="protein sequence ID" value="KAK9394617.1"/>
    <property type="molecule type" value="Genomic_DNA"/>
</dbReference>
<reference evidence="1 2" key="1">
    <citation type="journal article" date="2024" name="Proc. Natl. Acad. Sci. U.S.A.">
        <title>The genetic regulatory architecture and epigenomic basis for age-related changes in rattlesnake venom.</title>
        <authorList>
            <person name="Hogan M.P."/>
            <person name="Holding M.L."/>
            <person name="Nystrom G.S."/>
            <person name="Colston T.J."/>
            <person name="Bartlett D.A."/>
            <person name="Mason A.J."/>
            <person name="Ellsworth S.A."/>
            <person name="Rautsaw R.M."/>
            <person name="Lawrence K.C."/>
            <person name="Strickland J.L."/>
            <person name="He B."/>
            <person name="Fraser P."/>
            <person name="Margres M.J."/>
            <person name="Gilbert D.M."/>
            <person name="Gibbs H.L."/>
            <person name="Parkinson C.L."/>
            <person name="Rokyta D.R."/>
        </authorList>
    </citation>
    <scope>NUCLEOTIDE SEQUENCE [LARGE SCALE GENOMIC DNA]</scope>
    <source>
        <strain evidence="1">DRR0105</strain>
    </source>
</reference>
<protein>
    <submittedName>
        <fullName evidence="1">APLP1: Amyloid-like 1</fullName>
    </submittedName>
</protein>
<dbReference type="AlphaFoldDB" id="A0AAW1AZL1"/>
<accession>A0AAW1AZL1</accession>
<evidence type="ECO:0000313" key="1">
    <source>
        <dbReference type="EMBL" id="KAK9394617.1"/>
    </source>
</evidence>
<gene>
    <name evidence="1" type="ORF">NXF25_015145</name>
</gene>
<keyword evidence="2" id="KW-1185">Reference proteome</keyword>
<name>A0AAW1AZL1_CROAD</name>
<dbReference type="Proteomes" id="UP001474421">
    <property type="component" value="Unassembled WGS sequence"/>
</dbReference>
<evidence type="ECO:0000313" key="2">
    <source>
        <dbReference type="Proteomes" id="UP001474421"/>
    </source>
</evidence>
<sequence length="56" mass="6231">MVIIISLLMVRRKPYGTISHGIVEVPLEGESYLLLGSSQISGIAGFEKNFKLYKSF</sequence>
<proteinExistence type="predicted"/>
<organism evidence="1 2">
    <name type="scientific">Crotalus adamanteus</name>
    <name type="common">Eastern diamondback rattlesnake</name>
    <dbReference type="NCBI Taxonomy" id="8729"/>
    <lineage>
        <taxon>Eukaryota</taxon>
        <taxon>Metazoa</taxon>
        <taxon>Chordata</taxon>
        <taxon>Craniata</taxon>
        <taxon>Vertebrata</taxon>
        <taxon>Euteleostomi</taxon>
        <taxon>Lepidosauria</taxon>
        <taxon>Squamata</taxon>
        <taxon>Bifurcata</taxon>
        <taxon>Unidentata</taxon>
        <taxon>Episquamata</taxon>
        <taxon>Toxicofera</taxon>
        <taxon>Serpentes</taxon>
        <taxon>Colubroidea</taxon>
        <taxon>Viperidae</taxon>
        <taxon>Crotalinae</taxon>
        <taxon>Crotalus</taxon>
    </lineage>
</organism>
<comment type="caution">
    <text evidence="1">The sequence shown here is derived from an EMBL/GenBank/DDBJ whole genome shotgun (WGS) entry which is preliminary data.</text>
</comment>